<evidence type="ECO:0000313" key="2">
    <source>
        <dbReference type="EMBL" id="JAH12577.1"/>
    </source>
</evidence>
<protein>
    <submittedName>
        <fullName evidence="2">Uncharacterized protein</fullName>
    </submittedName>
</protein>
<organism evidence="2">
    <name type="scientific">Anguilla anguilla</name>
    <name type="common">European freshwater eel</name>
    <name type="synonym">Muraena anguilla</name>
    <dbReference type="NCBI Taxonomy" id="7936"/>
    <lineage>
        <taxon>Eukaryota</taxon>
        <taxon>Metazoa</taxon>
        <taxon>Chordata</taxon>
        <taxon>Craniata</taxon>
        <taxon>Vertebrata</taxon>
        <taxon>Euteleostomi</taxon>
        <taxon>Actinopterygii</taxon>
        <taxon>Neopterygii</taxon>
        <taxon>Teleostei</taxon>
        <taxon>Anguilliformes</taxon>
        <taxon>Anguillidae</taxon>
        <taxon>Anguilla</taxon>
    </lineage>
</organism>
<proteinExistence type="predicted"/>
<name>A0A0E9Q7R8_ANGAN</name>
<reference evidence="2" key="1">
    <citation type="submission" date="2014-11" db="EMBL/GenBank/DDBJ databases">
        <authorList>
            <person name="Amaro Gonzalez C."/>
        </authorList>
    </citation>
    <scope>NUCLEOTIDE SEQUENCE</scope>
</reference>
<accession>A0A0E9Q7R8</accession>
<sequence>MAVLNRQGKRTQPDTGKQSHQK</sequence>
<reference evidence="2" key="2">
    <citation type="journal article" date="2015" name="Fish Shellfish Immunol.">
        <title>Early steps in the European eel (Anguilla anguilla)-Vibrio vulnificus interaction in the gills: Role of the RtxA13 toxin.</title>
        <authorList>
            <person name="Callol A."/>
            <person name="Pajuelo D."/>
            <person name="Ebbesson L."/>
            <person name="Teles M."/>
            <person name="MacKenzie S."/>
            <person name="Amaro C."/>
        </authorList>
    </citation>
    <scope>NUCLEOTIDE SEQUENCE</scope>
</reference>
<dbReference type="AlphaFoldDB" id="A0A0E9Q7R8"/>
<feature type="compositionally biased region" description="Polar residues" evidence="1">
    <location>
        <begin position="13"/>
        <end position="22"/>
    </location>
</feature>
<dbReference type="EMBL" id="GBXM01096000">
    <property type="protein sequence ID" value="JAH12577.1"/>
    <property type="molecule type" value="Transcribed_RNA"/>
</dbReference>
<evidence type="ECO:0000256" key="1">
    <source>
        <dbReference type="SAM" id="MobiDB-lite"/>
    </source>
</evidence>
<feature type="region of interest" description="Disordered" evidence="1">
    <location>
        <begin position="1"/>
        <end position="22"/>
    </location>
</feature>